<dbReference type="Gene3D" id="3.40.309.10">
    <property type="entry name" value="Aldehyde Dehydrogenase, Chain A, domain 2"/>
    <property type="match status" value="1"/>
</dbReference>
<comment type="subunit">
    <text evidence="2">Homotetramer.</text>
</comment>
<reference evidence="10" key="1">
    <citation type="submission" date="2025-08" db="UniProtKB">
        <authorList>
            <consortium name="RefSeq"/>
        </authorList>
    </citation>
    <scope>IDENTIFICATION</scope>
    <source>
        <strain evidence="10">11010-0011.00</strain>
        <tissue evidence="10">Whole body</tissue>
    </source>
</reference>
<evidence type="ECO:0000259" key="8">
    <source>
        <dbReference type="Pfam" id="PF00171"/>
    </source>
</evidence>
<keyword evidence="9" id="KW-1185">Reference proteome</keyword>
<dbReference type="FunFam" id="3.40.309.10:FF:000018">
    <property type="entry name" value="Alpha-aminoadipic semialdehyde dehydrogenase"/>
    <property type="match status" value="1"/>
</dbReference>
<evidence type="ECO:0000313" key="9">
    <source>
        <dbReference type="Proteomes" id="UP000504634"/>
    </source>
</evidence>
<dbReference type="GO" id="GO:0004029">
    <property type="term" value="F:aldehyde dehydrogenase (NAD+) activity"/>
    <property type="evidence" value="ECO:0007669"/>
    <property type="project" value="UniProtKB-EC"/>
</dbReference>
<evidence type="ECO:0000256" key="1">
    <source>
        <dbReference type="ARBA" id="ARBA00009986"/>
    </source>
</evidence>
<protein>
    <recommendedName>
        <fullName evidence="5">aldehyde dehydrogenase (NAD(+))</fullName>
        <ecNumber evidence="5">1.2.1.3</ecNumber>
    </recommendedName>
</protein>
<dbReference type="InterPro" id="IPR044638">
    <property type="entry name" value="ALDH7A1-like"/>
</dbReference>
<feature type="domain" description="Aldehyde dehydrogenase" evidence="8">
    <location>
        <begin position="64"/>
        <end position="522"/>
    </location>
</feature>
<evidence type="ECO:0000313" key="10">
    <source>
        <dbReference type="RefSeq" id="XP_030384181.1"/>
    </source>
</evidence>
<feature type="active site" evidence="6">
    <location>
        <position position="295"/>
    </location>
</feature>
<dbReference type="InterPro" id="IPR015590">
    <property type="entry name" value="Aldehyde_DH_dom"/>
</dbReference>
<accession>A0A6J2U6L0</accession>
<organism evidence="9 10">
    <name type="scientific">Drosophila lebanonensis</name>
    <name type="common">Fruit fly</name>
    <name type="synonym">Scaptodrosophila lebanonensis</name>
    <dbReference type="NCBI Taxonomy" id="7225"/>
    <lineage>
        <taxon>Eukaryota</taxon>
        <taxon>Metazoa</taxon>
        <taxon>Ecdysozoa</taxon>
        <taxon>Arthropoda</taxon>
        <taxon>Hexapoda</taxon>
        <taxon>Insecta</taxon>
        <taxon>Pterygota</taxon>
        <taxon>Neoptera</taxon>
        <taxon>Endopterygota</taxon>
        <taxon>Diptera</taxon>
        <taxon>Brachycera</taxon>
        <taxon>Muscomorpha</taxon>
        <taxon>Ephydroidea</taxon>
        <taxon>Drosophilidae</taxon>
        <taxon>Scaptodrosophila</taxon>
    </lineage>
</organism>
<dbReference type="CDD" id="cd07130">
    <property type="entry name" value="ALDH_F7_AASADH"/>
    <property type="match status" value="1"/>
</dbReference>
<comment type="similarity">
    <text evidence="1 7">Belongs to the aldehyde dehydrogenase family.</text>
</comment>
<evidence type="ECO:0000256" key="4">
    <source>
        <dbReference type="ARBA" id="ARBA00023027"/>
    </source>
</evidence>
<dbReference type="SUPFAM" id="SSF53720">
    <property type="entry name" value="ALDH-like"/>
    <property type="match status" value="1"/>
</dbReference>
<keyword evidence="4" id="KW-0520">NAD</keyword>
<evidence type="ECO:0000256" key="3">
    <source>
        <dbReference type="ARBA" id="ARBA00023002"/>
    </source>
</evidence>
<dbReference type="Pfam" id="PF00171">
    <property type="entry name" value="Aldedh"/>
    <property type="match status" value="1"/>
</dbReference>
<dbReference type="InterPro" id="IPR016161">
    <property type="entry name" value="Ald_DH/histidinol_DH"/>
</dbReference>
<dbReference type="OrthoDB" id="310895at2759"/>
<dbReference type="Gene3D" id="3.40.605.10">
    <property type="entry name" value="Aldehyde Dehydrogenase, Chain A, domain 1"/>
    <property type="match status" value="1"/>
</dbReference>
<name>A0A6J2U6L0_DROLE</name>
<evidence type="ECO:0000256" key="2">
    <source>
        <dbReference type="ARBA" id="ARBA00011881"/>
    </source>
</evidence>
<dbReference type="GeneID" id="115631546"/>
<dbReference type="Proteomes" id="UP000504634">
    <property type="component" value="Unplaced"/>
</dbReference>
<evidence type="ECO:0000256" key="7">
    <source>
        <dbReference type="RuleBase" id="RU003345"/>
    </source>
</evidence>
<dbReference type="RefSeq" id="XP_030384181.1">
    <property type="nucleotide sequence ID" value="XM_030528321.1"/>
</dbReference>
<dbReference type="InterPro" id="IPR016162">
    <property type="entry name" value="Ald_DH_N"/>
</dbReference>
<keyword evidence="3 7" id="KW-0560">Oxidoreductase</keyword>
<dbReference type="CTD" id="501"/>
<proteinExistence type="inferred from homology"/>
<gene>
    <name evidence="10" type="primary">LOC115631546</name>
</gene>
<dbReference type="EC" id="1.2.1.3" evidence="5"/>
<evidence type="ECO:0000256" key="5">
    <source>
        <dbReference type="ARBA" id="ARBA00024226"/>
    </source>
</evidence>
<dbReference type="PANTHER" id="PTHR43521:SF1">
    <property type="entry name" value="ALPHA-AMINOADIPIC SEMIALDEHYDE DEHYDROGENASE"/>
    <property type="match status" value="1"/>
</dbReference>
<evidence type="ECO:0000256" key="6">
    <source>
        <dbReference type="PROSITE-ProRule" id="PRU10007"/>
    </source>
</evidence>
<dbReference type="InterPro" id="IPR016163">
    <property type="entry name" value="Ald_DH_C"/>
</dbReference>
<dbReference type="PANTHER" id="PTHR43521">
    <property type="entry name" value="ALPHA-AMINOADIPIC SEMIALDEHYDE DEHYDROGENASE"/>
    <property type="match status" value="1"/>
</dbReference>
<dbReference type="PROSITE" id="PS00687">
    <property type="entry name" value="ALDEHYDE_DEHYDR_GLU"/>
    <property type="match status" value="1"/>
</dbReference>
<dbReference type="InterPro" id="IPR029510">
    <property type="entry name" value="Ald_DH_CS_GLU"/>
</dbReference>
<dbReference type="AlphaFoldDB" id="A0A6J2U6L0"/>
<sequence>MAAQLRHLNRLRLLRSAQLGVTRRQQRYASGFLIEQPEYGFLKELGLERDNPGVFTGSWQGRGPTVTSYDPGSGQAIANVRQGTVQELQQAIGLGVEAYKQWRQVPAPQRGEIVRQIGEELRKYKEQLGKLVSLEVGKIYSEGQGEVQEFIDICDYAVGLSRIYAGQLINSERADHTILEAWRPLGLVGVISAYNFPNAVFGWNAAIALTTGNSVLWKGAPSTPLVSVATTKIVAEVLRRNNLPPVVTLCQGGTDVGQSLVSDQRVSLVSFTGSCQTGRDVGVEVQRRFGKVILELGGNNALIIDKSANVKMALDAALFGCIGTTGQRCTTTRRIIVHEQLHDSFVEALTAKYSQLKPRIGHQLDAQSLVGPVHTEQNVSNYRKAIEDATAAGGRVAFGGRVLERAGYYVEPTIITGLPHDASVVHRETFAPIVYVLKARNVKEAIAWNNEVEQGLSSAIFTEDIGNAFKWIGAQGSDCGIVNINTTTNGAEIGGAFGGEKATGGGRESGSDAWKQYCKRATITVNHSGELACAQGVVFNVE</sequence>